<dbReference type="ESTHER" id="proma-PMM1599">
    <property type="family name" value="AlphaBeta_hydrolase"/>
</dbReference>
<gene>
    <name evidence="2" type="ordered locus">PMM1599</name>
</gene>
<dbReference type="KEGG" id="pmm:PMM1599"/>
<dbReference type="Proteomes" id="UP000001026">
    <property type="component" value="Chromosome"/>
</dbReference>
<dbReference type="AlphaFoldDB" id="Q7UZQ9"/>
<dbReference type="InterPro" id="IPR029058">
    <property type="entry name" value="AB_hydrolase_fold"/>
</dbReference>
<dbReference type="RefSeq" id="WP_011133227.1">
    <property type="nucleotide sequence ID" value="NC_005072.1"/>
</dbReference>
<protein>
    <recommendedName>
        <fullName evidence="1">AB hydrolase-1 domain-containing protein</fullName>
    </recommendedName>
</protein>
<evidence type="ECO:0000313" key="3">
    <source>
        <dbReference type="Proteomes" id="UP000001026"/>
    </source>
</evidence>
<dbReference type="Gene3D" id="3.40.50.1820">
    <property type="entry name" value="alpha/beta hydrolase"/>
    <property type="match status" value="1"/>
</dbReference>
<name>Q7UZQ9_PROMP</name>
<dbReference type="eggNOG" id="COG2267">
    <property type="taxonomic scope" value="Bacteria"/>
</dbReference>
<dbReference type="OrthoDB" id="9808398at2"/>
<organism evidence="2 3">
    <name type="scientific">Prochlorococcus marinus subsp. pastoris (strain CCMP1986 / NIES-2087 / MED4)</name>
    <dbReference type="NCBI Taxonomy" id="59919"/>
    <lineage>
        <taxon>Bacteria</taxon>
        <taxon>Bacillati</taxon>
        <taxon>Cyanobacteriota</taxon>
        <taxon>Cyanophyceae</taxon>
        <taxon>Synechococcales</taxon>
        <taxon>Prochlorococcaceae</taxon>
        <taxon>Prochlorococcus</taxon>
    </lineage>
</organism>
<dbReference type="Pfam" id="PF00561">
    <property type="entry name" value="Abhydrolase_1"/>
    <property type="match status" value="1"/>
</dbReference>
<dbReference type="EMBL" id="BX548174">
    <property type="protein sequence ID" value="CAE20058.1"/>
    <property type="molecule type" value="Genomic_DNA"/>
</dbReference>
<evidence type="ECO:0000259" key="1">
    <source>
        <dbReference type="Pfam" id="PF00561"/>
    </source>
</evidence>
<dbReference type="SUPFAM" id="SSF53474">
    <property type="entry name" value="alpha/beta-Hydrolases"/>
    <property type="match status" value="1"/>
</dbReference>
<dbReference type="STRING" id="59919.PMM1599"/>
<evidence type="ECO:0000313" key="2">
    <source>
        <dbReference type="EMBL" id="CAE20058.1"/>
    </source>
</evidence>
<dbReference type="HOGENOM" id="CLU_020336_13_4_3"/>
<dbReference type="InterPro" id="IPR000073">
    <property type="entry name" value="AB_hydrolase_1"/>
</dbReference>
<feature type="domain" description="AB hydrolase-1" evidence="1">
    <location>
        <begin position="38"/>
        <end position="285"/>
    </location>
</feature>
<reference evidence="2 3" key="1">
    <citation type="journal article" date="2003" name="Nature">
        <title>Genome divergence in two Prochlorococcus ecotypes reflects oceanic niche differentiation.</title>
        <authorList>
            <person name="Rocap G."/>
            <person name="Larimer F.W."/>
            <person name="Lamerdin J.E."/>
            <person name="Malfatti S."/>
            <person name="Chain P."/>
            <person name="Ahlgren N.A."/>
            <person name="Arellano A."/>
            <person name="Coleman M."/>
            <person name="Hauser L."/>
            <person name="Hess W.R."/>
            <person name="Johnson Z.I."/>
            <person name="Land M.L."/>
            <person name="Lindell D."/>
            <person name="Post A.F."/>
            <person name="Regala W."/>
            <person name="Shah M."/>
            <person name="Shaw S.L."/>
            <person name="Steglich C."/>
            <person name="Sullivan M.B."/>
            <person name="Ting C.S."/>
            <person name="Tolonen A."/>
            <person name="Webb E.A."/>
            <person name="Zinser E.R."/>
            <person name="Chisholm S.W."/>
        </authorList>
    </citation>
    <scope>NUCLEOTIDE SEQUENCE [LARGE SCALE GENOMIC DNA]</scope>
    <source>
        <strain evidence="3">CCMP1986 / NIES-2087 / MED4</strain>
    </source>
</reference>
<dbReference type="PRINTS" id="PR00111">
    <property type="entry name" value="ABHYDROLASE"/>
</dbReference>
<dbReference type="PANTHER" id="PTHR46438">
    <property type="entry name" value="ALPHA/BETA-HYDROLASES SUPERFAMILY PROTEIN"/>
    <property type="match status" value="1"/>
</dbReference>
<sequence>MEKPVLISDEVNYAWNFLNYPIHTITVKPKEENPKSCAILLIHGFGASTDHWRFNIPVLSDKYEVHAIDLLGFGKSPKPTDVQYSSHLWKDQVATYVKEVIKKPTFIVGNSLGGYASLAASAELKELSAGVVLLNAAGMFSEEKVSNNSLLQKSLKTFFETFLRGNIFLQRTIFESMRRRVNIKKALNNVYKNQTNVDDYLIDSIRKPSLDPGAFNVFKSVFNPAGVQGEPFDKLFKKLKSPLLLLWGGKDPWMNTGSKRLLYKKYAPENTKEVILDAGHCPHDEVPELVNQHILDWIDSL</sequence>
<accession>Q7UZQ9</accession>
<proteinExistence type="predicted"/>
<dbReference type="PANTHER" id="PTHR46438:SF2">
    <property type="entry name" value="ALPHA_BETA-HYDROLASES SUPERFAMILY PROTEIN"/>
    <property type="match status" value="1"/>
</dbReference>